<dbReference type="PANTHER" id="PTHR46561">
    <property type="entry name" value="SERPENTINE RECEPTOR, CLASS AB (CLASS A-LIKE)-RELATED"/>
    <property type="match status" value="1"/>
</dbReference>
<dbReference type="PANTHER" id="PTHR46561:SF11">
    <property type="entry name" value="SERPENTINE RECEPTOR CLASS ALPHA_BETA-14"/>
    <property type="match status" value="1"/>
</dbReference>
<proteinExistence type="predicted"/>
<organism evidence="5 6">
    <name type="scientific">Pristionchus pacificus</name>
    <name type="common">Parasitic nematode worm</name>
    <dbReference type="NCBI Taxonomy" id="54126"/>
    <lineage>
        <taxon>Eukaryota</taxon>
        <taxon>Metazoa</taxon>
        <taxon>Ecdysozoa</taxon>
        <taxon>Nematoda</taxon>
        <taxon>Chromadorea</taxon>
        <taxon>Rhabditida</taxon>
        <taxon>Rhabditina</taxon>
        <taxon>Diplogasteromorpha</taxon>
        <taxon>Diplogasteroidea</taxon>
        <taxon>Neodiplogasteridae</taxon>
        <taxon>Pristionchus</taxon>
    </lineage>
</organism>
<evidence type="ECO:0000313" key="6">
    <source>
        <dbReference type="Proteomes" id="UP000005239"/>
    </source>
</evidence>
<comment type="subcellular location">
    <subcellularLocation>
        <location evidence="1">Membrane</location>
        <topology evidence="1">Multi-pass membrane protein</topology>
    </subcellularLocation>
</comment>
<keyword evidence="6" id="KW-1185">Reference proteome</keyword>
<protein>
    <submittedName>
        <fullName evidence="5">G protein-coupled receptor</fullName>
    </submittedName>
</protein>
<gene>
    <name evidence="5" type="primary">WBGene00279824</name>
</gene>
<dbReference type="InterPro" id="IPR019408">
    <property type="entry name" value="7TM_GPCR_serpentine_rcpt_Srab"/>
</dbReference>
<dbReference type="AlphaFoldDB" id="A0A2A6CK25"/>
<name>A0A2A6CK25_PRIPA</name>
<dbReference type="InterPro" id="IPR053286">
    <property type="entry name" value="Nematode_rcpt-like_srab"/>
</dbReference>
<reference evidence="5" key="2">
    <citation type="submission" date="2022-06" db="UniProtKB">
        <authorList>
            <consortium name="EnsemblMetazoa"/>
        </authorList>
    </citation>
    <scope>IDENTIFICATION</scope>
    <source>
        <strain evidence="5">PS312</strain>
    </source>
</reference>
<evidence type="ECO:0000256" key="2">
    <source>
        <dbReference type="ARBA" id="ARBA00022692"/>
    </source>
</evidence>
<dbReference type="OrthoDB" id="5874270at2759"/>
<sequence length="124" mass="14444">YALCSLIVYYQIYNTDLRTQMSICSLINSINQFRTTHVQITIFVLELTSLIAFWVLNRYNKRMIMRVIGMSLKARYQLDENARSLRTILPTIIMHTICFFIPNVVALLLFLILSPSKPQVVVID</sequence>
<accession>A0A8R1UUY3</accession>
<accession>A0A2A6CK25</accession>
<dbReference type="EnsemblMetazoa" id="PPA41455.1">
    <property type="protein sequence ID" value="PPA41455.1"/>
    <property type="gene ID" value="WBGene00279824"/>
</dbReference>
<evidence type="ECO:0000256" key="4">
    <source>
        <dbReference type="ARBA" id="ARBA00023136"/>
    </source>
</evidence>
<keyword evidence="2" id="KW-0812">Transmembrane</keyword>
<dbReference type="GO" id="GO:0016020">
    <property type="term" value="C:membrane"/>
    <property type="evidence" value="ECO:0007669"/>
    <property type="project" value="UniProtKB-SubCell"/>
</dbReference>
<dbReference type="Pfam" id="PF10292">
    <property type="entry name" value="7TM_GPCR_Srab"/>
    <property type="match status" value="1"/>
</dbReference>
<evidence type="ECO:0000256" key="3">
    <source>
        <dbReference type="ARBA" id="ARBA00022989"/>
    </source>
</evidence>
<evidence type="ECO:0000313" key="5">
    <source>
        <dbReference type="EnsemblMetazoa" id="PPA41455.1"/>
    </source>
</evidence>
<evidence type="ECO:0000256" key="1">
    <source>
        <dbReference type="ARBA" id="ARBA00004141"/>
    </source>
</evidence>
<keyword evidence="4" id="KW-0472">Membrane</keyword>
<keyword evidence="3" id="KW-1133">Transmembrane helix</keyword>
<reference evidence="6" key="1">
    <citation type="journal article" date="2008" name="Nat. Genet.">
        <title>The Pristionchus pacificus genome provides a unique perspective on nematode lifestyle and parasitism.</title>
        <authorList>
            <person name="Dieterich C."/>
            <person name="Clifton S.W."/>
            <person name="Schuster L.N."/>
            <person name="Chinwalla A."/>
            <person name="Delehaunty K."/>
            <person name="Dinkelacker I."/>
            <person name="Fulton L."/>
            <person name="Fulton R."/>
            <person name="Godfrey J."/>
            <person name="Minx P."/>
            <person name="Mitreva M."/>
            <person name="Roeseler W."/>
            <person name="Tian H."/>
            <person name="Witte H."/>
            <person name="Yang S.P."/>
            <person name="Wilson R.K."/>
            <person name="Sommer R.J."/>
        </authorList>
    </citation>
    <scope>NUCLEOTIDE SEQUENCE [LARGE SCALE GENOMIC DNA]</scope>
    <source>
        <strain evidence="6">PS312</strain>
    </source>
</reference>
<dbReference type="Proteomes" id="UP000005239">
    <property type="component" value="Unassembled WGS sequence"/>
</dbReference>